<dbReference type="Pfam" id="PF01934">
    <property type="entry name" value="HepT-like"/>
    <property type="match status" value="1"/>
</dbReference>
<dbReference type="KEGG" id="pabs:JIR001_06620"/>
<dbReference type="InterPro" id="IPR008201">
    <property type="entry name" value="HepT-like"/>
</dbReference>
<dbReference type="GO" id="GO:0004540">
    <property type="term" value="F:RNA nuclease activity"/>
    <property type="evidence" value="ECO:0007669"/>
    <property type="project" value="InterPro"/>
</dbReference>
<dbReference type="GO" id="GO:0016787">
    <property type="term" value="F:hydrolase activity"/>
    <property type="evidence" value="ECO:0007669"/>
    <property type="project" value="UniProtKB-KW"/>
</dbReference>
<evidence type="ECO:0000256" key="3">
    <source>
        <dbReference type="ARBA" id="ARBA00022801"/>
    </source>
</evidence>
<dbReference type="EMBL" id="AP024601">
    <property type="protein sequence ID" value="BCU80879.1"/>
    <property type="molecule type" value="Genomic_DNA"/>
</dbReference>
<name>A0A8D5ZJW0_9BACL</name>
<dbReference type="Proteomes" id="UP000677436">
    <property type="component" value="Chromosome"/>
</dbReference>
<dbReference type="PANTHER" id="PTHR33397">
    <property type="entry name" value="UPF0331 PROTEIN YUTE"/>
    <property type="match status" value="1"/>
</dbReference>
<evidence type="ECO:0000313" key="5">
    <source>
        <dbReference type="EMBL" id="BCU80879.1"/>
    </source>
</evidence>
<protein>
    <recommendedName>
        <fullName evidence="7">DUF86 domain-containing protein</fullName>
    </recommendedName>
</protein>
<keyword evidence="2" id="KW-0540">Nuclease</keyword>
<reference evidence="5" key="2">
    <citation type="journal article" date="2021" name="Microbiol. Resour. Announc.">
        <title>Complete Genome Sequence of Polycladomyces abyssicola JIR-001T, Isolated from Hemipelagic Sediment in Deep Seawater.</title>
        <authorList>
            <person name="Tsubouchi T."/>
            <person name="Kaneko Y."/>
        </authorList>
    </citation>
    <scope>NUCLEOTIDE SEQUENCE</scope>
    <source>
        <strain evidence="5">JIR-001</strain>
    </source>
</reference>
<evidence type="ECO:0000256" key="2">
    <source>
        <dbReference type="ARBA" id="ARBA00022722"/>
    </source>
</evidence>
<dbReference type="RefSeq" id="WP_212774185.1">
    <property type="nucleotide sequence ID" value="NZ_AP024601.1"/>
</dbReference>
<proteinExistence type="inferred from homology"/>
<evidence type="ECO:0000313" key="6">
    <source>
        <dbReference type="Proteomes" id="UP000677436"/>
    </source>
</evidence>
<dbReference type="PANTHER" id="PTHR33397:SF5">
    <property type="entry name" value="RNASE YUTE-RELATED"/>
    <property type="match status" value="1"/>
</dbReference>
<dbReference type="InterPro" id="IPR052379">
    <property type="entry name" value="Type_VII_TA_RNase"/>
</dbReference>
<dbReference type="Gene3D" id="1.20.120.580">
    <property type="entry name" value="bsu32300-like"/>
    <property type="match status" value="1"/>
</dbReference>
<keyword evidence="1" id="KW-1277">Toxin-antitoxin system</keyword>
<comment type="similarity">
    <text evidence="4">Belongs to the HepT RNase toxin family.</text>
</comment>
<sequence length="147" mass="17092">MIYDVNTERIERQLTYLQTCIDVIARIDEHPKEKWIQDPIRVFALSRAYHIAVECIIDVGSLLIDGFVMRDPGGYLDIVDILTDEEVIPAEQADTMKALVLFRDRLVRHYDTLAPADLAVHLDKREIMASFIHWVRSYLTRELGESY</sequence>
<dbReference type="AlphaFoldDB" id="A0A8D5ZJW0"/>
<accession>A0A8D5ZJW0</accession>
<dbReference type="GO" id="GO:0110001">
    <property type="term" value="C:toxin-antitoxin complex"/>
    <property type="evidence" value="ECO:0007669"/>
    <property type="project" value="InterPro"/>
</dbReference>
<reference evidence="5" key="1">
    <citation type="journal article" date="2013" name="Int. J. Syst. Evol. Microbiol.">
        <title>Polycladomyces abyssicola gen. nov., sp. nov., a thermophilic filamentous bacterium isolated from hemipelagic sediment.</title>
        <authorList>
            <person name="Tsubouchi T."/>
            <person name="Shimane Y."/>
            <person name="Mori K."/>
            <person name="Usui K."/>
            <person name="Hiraki T."/>
            <person name="Tame A."/>
            <person name="Uematsu K."/>
            <person name="Maruyama T."/>
            <person name="Hatada Y."/>
        </authorList>
    </citation>
    <scope>NUCLEOTIDE SEQUENCE</scope>
    <source>
        <strain evidence="5">JIR-001</strain>
    </source>
</reference>
<dbReference type="InterPro" id="IPR037038">
    <property type="entry name" value="HepT-like_sf"/>
</dbReference>
<evidence type="ECO:0000256" key="4">
    <source>
        <dbReference type="ARBA" id="ARBA00024207"/>
    </source>
</evidence>
<evidence type="ECO:0000256" key="1">
    <source>
        <dbReference type="ARBA" id="ARBA00022649"/>
    </source>
</evidence>
<keyword evidence="6" id="KW-1185">Reference proteome</keyword>
<organism evidence="5 6">
    <name type="scientific">Polycladomyces abyssicola</name>
    <dbReference type="NCBI Taxonomy" id="1125966"/>
    <lineage>
        <taxon>Bacteria</taxon>
        <taxon>Bacillati</taxon>
        <taxon>Bacillota</taxon>
        <taxon>Bacilli</taxon>
        <taxon>Bacillales</taxon>
        <taxon>Thermoactinomycetaceae</taxon>
        <taxon>Polycladomyces</taxon>
    </lineage>
</organism>
<evidence type="ECO:0008006" key="7">
    <source>
        <dbReference type="Google" id="ProtNLM"/>
    </source>
</evidence>
<gene>
    <name evidence="5" type="ORF">JIR001_06620</name>
</gene>
<keyword evidence="3" id="KW-0378">Hydrolase</keyword>